<keyword evidence="11" id="KW-1185">Reference proteome</keyword>
<comment type="caution">
    <text evidence="10">The sequence shown here is derived from an EMBL/GenBank/DDBJ whole genome shotgun (WGS) entry which is preliminary data.</text>
</comment>
<dbReference type="PANTHER" id="PTHR31451">
    <property type="match status" value="1"/>
</dbReference>
<keyword evidence="5" id="KW-0964">Secreted</keyword>
<protein>
    <recommendedName>
        <fullName evidence="4">mannan endo-1,4-beta-mannosidase</fullName>
        <ecNumber evidence="4">3.2.1.78</ecNumber>
    </recommendedName>
</protein>
<keyword evidence="6" id="KW-0732">Signal</keyword>
<sequence length="426" mass="48110">MTIFSCASLSLTNRKRNHWFHCFILLSLTSTTFHRETHNAAVDHPIGSTFVQTKGTNFVINGNPLYLNGFNAYWMMIFASDPSTRNKVTNTFRQASKHGMNIARTWAFNDGDYMPLQTSPGSYNEDVFKGLDFVVAEAKKFKIHLILSLVNNFKDFGGKGKYVQWAKQRGQDLENEDDFYTNSLVKEYYKNHVKAVLMRNNTITGVLYKDDPTIFAWELINEPHCPTDPTGALFQNWLKEMAAHVKSIDNHHLLEIGLEGFYGASMAAKKQYNPNSSLTGTDFISNNQIPEIDFATIHIYPEQWLPSTNLSDDGQLAFVDKWIQAHILDSNSVLKKPLLIGEFGKSSSLQGYSLEKRNNYFRRIYTAIYGSAIGGGSCAGVLFWQLLTLGMDQVGDGYHVVLEQSPSTAKIIAQQSCKLHRLSQPK</sequence>
<organism evidence="10 11">
    <name type="scientific">Gossypium arboreum</name>
    <name type="common">Tree cotton</name>
    <name type="synonym">Gossypium nanking</name>
    <dbReference type="NCBI Taxonomy" id="29729"/>
    <lineage>
        <taxon>Eukaryota</taxon>
        <taxon>Viridiplantae</taxon>
        <taxon>Streptophyta</taxon>
        <taxon>Embryophyta</taxon>
        <taxon>Tracheophyta</taxon>
        <taxon>Spermatophyta</taxon>
        <taxon>Magnoliopsida</taxon>
        <taxon>eudicotyledons</taxon>
        <taxon>Gunneridae</taxon>
        <taxon>Pentapetalae</taxon>
        <taxon>rosids</taxon>
        <taxon>malvids</taxon>
        <taxon>Malvales</taxon>
        <taxon>Malvaceae</taxon>
        <taxon>Malvoideae</taxon>
        <taxon>Gossypium</taxon>
    </lineage>
</organism>
<dbReference type="Proteomes" id="UP001358586">
    <property type="component" value="Chromosome 12"/>
</dbReference>
<evidence type="ECO:0000256" key="7">
    <source>
        <dbReference type="ARBA" id="ARBA00022801"/>
    </source>
</evidence>
<dbReference type="EC" id="3.2.1.78" evidence="4"/>
<evidence type="ECO:0000256" key="5">
    <source>
        <dbReference type="ARBA" id="ARBA00022525"/>
    </source>
</evidence>
<evidence type="ECO:0000256" key="1">
    <source>
        <dbReference type="ARBA" id="ARBA00001678"/>
    </source>
</evidence>
<evidence type="ECO:0000256" key="4">
    <source>
        <dbReference type="ARBA" id="ARBA00012706"/>
    </source>
</evidence>
<evidence type="ECO:0000256" key="3">
    <source>
        <dbReference type="ARBA" id="ARBA00005641"/>
    </source>
</evidence>
<evidence type="ECO:0000256" key="2">
    <source>
        <dbReference type="ARBA" id="ARBA00004613"/>
    </source>
</evidence>
<accession>A0ABR0MR03</accession>
<dbReference type="SUPFAM" id="SSF51445">
    <property type="entry name" value="(Trans)glycosidases"/>
    <property type="match status" value="1"/>
</dbReference>
<comment type="subcellular location">
    <subcellularLocation>
        <location evidence="2">Secreted</location>
    </subcellularLocation>
</comment>
<reference evidence="10 11" key="1">
    <citation type="submission" date="2023-03" db="EMBL/GenBank/DDBJ databases">
        <title>WGS of Gossypium arboreum.</title>
        <authorList>
            <person name="Yu D."/>
        </authorList>
    </citation>
    <scope>NUCLEOTIDE SEQUENCE [LARGE SCALE GENOMIC DNA]</scope>
    <source>
        <tissue evidence="10">Leaf</tissue>
    </source>
</reference>
<dbReference type="InterPro" id="IPR045053">
    <property type="entry name" value="MAN-like"/>
</dbReference>
<feature type="domain" description="Glycoside hydrolase family 5" evidence="9">
    <location>
        <begin position="49"/>
        <end position="385"/>
    </location>
</feature>
<dbReference type="InterPro" id="IPR017853">
    <property type="entry name" value="GH"/>
</dbReference>
<name>A0ABR0MR03_GOSAR</name>
<proteinExistence type="inferred from homology"/>
<dbReference type="PANTHER" id="PTHR31451:SF39">
    <property type="entry name" value="MANNAN ENDO-1,4-BETA-MANNOSIDASE 1"/>
    <property type="match status" value="1"/>
</dbReference>
<gene>
    <name evidence="10" type="ORF">PVK06_044209</name>
</gene>
<keyword evidence="7" id="KW-0378">Hydrolase</keyword>
<evidence type="ECO:0000313" key="11">
    <source>
        <dbReference type="Proteomes" id="UP001358586"/>
    </source>
</evidence>
<dbReference type="Pfam" id="PF26410">
    <property type="entry name" value="GH5_mannosidase"/>
    <property type="match status" value="1"/>
</dbReference>
<keyword evidence="8" id="KW-0326">Glycosidase</keyword>
<comment type="catalytic activity">
    <reaction evidence="1">
        <text>Random hydrolysis of (1-&gt;4)-beta-D-mannosidic linkages in mannans, galactomannans and glucomannans.</text>
        <dbReference type="EC" id="3.2.1.78"/>
    </reaction>
</comment>
<evidence type="ECO:0000313" key="10">
    <source>
        <dbReference type="EMBL" id="KAK5776250.1"/>
    </source>
</evidence>
<evidence type="ECO:0000259" key="9">
    <source>
        <dbReference type="Pfam" id="PF26410"/>
    </source>
</evidence>
<dbReference type="Gene3D" id="3.20.20.80">
    <property type="entry name" value="Glycosidases"/>
    <property type="match status" value="1"/>
</dbReference>
<evidence type="ECO:0000256" key="6">
    <source>
        <dbReference type="ARBA" id="ARBA00022729"/>
    </source>
</evidence>
<dbReference type="InterPro" id="IPR001547">
    <property type="entry name" value="Glyco_hydro_5"/>
</dbReference>
<comment type="similarity">
    <text evidence="3">Belongs to the glycosyl hydrolase 5 (cellulase A) family.</text>
</comment>
<evidence type="ECO:0000256" key="8">
    <source>
        <dbReference type="ARBA" id="ARBA00023295"/>
    </source>
</evidence>
<dbReference type="EMBL" id="JARKNE010000012">
    <property type="protein sequence ID" value="KAK5776250.1"/>
    <property type="molecule type" value="Genomic_DNA"/>
</dbReference>